<dbReference type="OMA" id="TPPDINE"/>
<reference evidence="1" key="2">
    <citation type="submission" date="2021-01" db="UniProtKB">
        <authorList>
            <consortium name="EnsemblMetazoa"/>
        </authorList>
    </citation>
    <scope>IDENTIFICATION</scope>
</reference>
<dbReference type="KEGG" id="spu:105445450"/>
<dbReference type="InParanoid" id="A0A7M7HQK6"/>
<protein>
    <submittedName>
        <fullName evidence="1">Uncharacterized protein</fullName>
    </submittedName>
</protein>
<keyword evidence="2" id="KW-1185">Reference proteome</keyword>
<dbReference type="PANTHER" id="PTHR47510:SF3">
    <property type="entry name" value="ENDO_EXONUCLEASE_PHOSPHATASE DOMAIN-CONTAINING PROTEIN"/>
    <property type="match status" value="1"/>
</dbReference>
<dbReference type="Proteomes" id="UP000007110">
    <property type="component" value="Unassembled WGS sequence"/>
</dbReference>
<dbReference type="GeneID" id="105445450"/>
<dbReference type="RefSeq" id="XP_011679297.1">
    <property type="nucleotide sequence ID" value="XM_011680995.1"/>
</dbReference>
<evidence type="ECO:0000313" key="2">
    <source>
        <dbReference type="Proteomes" id="UP000007110"/>
    </source>
</evidence>
<sequence>MDQILGQHPDAALLANTNFKQAVKTPTRENRILDKIVTNFSGFYDQPLIDRFLPTKTVRMHYRDKKWITPVIKSLIKERQAAFSGGNKELTRKLANCVKKEIRKAKHDYYNDRVKKHKKANPAEWYKQIKIMTNMKNANSYKTVPGVDRDDTAVIANRINDFFKSVAEDVPTMDATNLPAYLPDPSPPLRIQPWDVYQQLKKVKVGKAVGPDMIPSRIIKEFACELSIPLAHIFSTSLAEGVVPKMWKRAVVVPVPSLKPPLHVSTSSVQSP</sequence>
<dbReference type="PANTHER" id="PTHR47510">
    <property type="entry name" value="REVERSE TRANSCRIPTASE DOMAIN-CONTAINING PROTEIN"/>
    <property type="match status" value="1"/>
</dbReference>
<dbReference type="EnsemblMetazoa" id="XM_011680995">
    <property type="protein sequence ID" value="XP_011679297"/>
    <property type="gene ID" value="LOC105445450"/>
</dbReference>
<dbReference type="OrthoDB" id="10065625at2759"/>
<name>A0A7M7HQK6_STRPU</name>
<accession>A0A7M7HQK6</accession>
<dbReference type="AlphaFoldDB" id="A0A7M7HQK6"/>
<organism evidence="1 2">
    <name type="scientific">Strongylocentrotus purpuratus</name>
    <name type="common">Purple sea urchin</name>
    <dbReference type="NCBI Taxonomy" id="7668"/>
    <lineage>
        <taxon>Eukaryota</taxon>
        <taxon>Metazoa</taxon>
        <taxon>Echinodermata</taxon>
        <taxon>Eleutherozoa</taxon>
        <taxon>Echinozoa</taxon>
        <taxon>Echinoidea</taxon>
        <taxon>Euechinoidea</taxon>
        <taxon>Echinacea</taxon>
        <taxon>Camarodonta</taxon>
        <taxon>Echinidea</taxon>
        <taxon>Strongylocentrotidae</taxon>
        <taxon>Strongylocentrotus</taxon>
    </lineage>
</organism>
<reference evidence="2" key="1">
    <citation type="submission" date="2015-02" db="EMBL/GenBank/DDBJ databases">
        <title>Genome sequencing for Strongylocentrotus purpuratus.</title>
        <authorList>
            <person name="Murali S."/>
            <person name="Liu Y."/>
            <person name="Vee V."/>
            <person name="English A."/>
            <person name="Wang M."/>
            <person name="Skinner E."/>
            <person name="Han Y."/>
            <person name="Muzny D.M."/>
            <person name="Worley K.C."/>
            <person name="Gibbs R.A."/>
        </authorList>
    </citation>
    <scope>NUCLEOTIDE SEQUENCE</scope>
</reference>
<proteinExistence type="predicted"/>
<evidence type="ECO:0000313" key="1">
    <source>
        <dbReference type="EnsemblMetazoa" id="XP_011679297"/>
    </source>
</evidence>